<protein>
    <submittedName>
        <fullName evidence="2">Uncharacterized protein</fullName>
    </submittedName>
</protein>
<reference evidence="2" key="2">
    <citation type="submission" date="2023-06" db="EMBL/GenBank/DDBJ databases">
        <authorList>
            <consortium name="Lawrence Berkeley National Laboratory"/>
            <person name="Haridas S."/>
            <person name="Hensen N."/>
            <person name="Bonometti L."/>
            <person name="Westerberg I."/>
            <person name="Brannstrom I.O."/>
            <person name="Guillou S."/>
            <person name="Cros-Aarteil S."/>
            <person name="Calhoun S."/>
            <person name="Kuo A."/>
            <person name="Mondo S."/>
            <person name="Pangilinan J."/>
            <person name="Riley R."/>
            <person name="Labutti K."/>
            <person name="Andreopoulos B."/>
            <person name="Lipzen A."/>
            <person name="Chen C."/>
            <person name="Yanf M."/>
            <person name="Daum C."/>
            <person name="Ng V."/>
            <person name="Clum A."/>
            <person name="Steindorff A."/>
            <person name="Ohm R."/>
            <person name="Martin F."/>
            <person name="Silar P."/>
            <person name="Natvig D."/>
            <person name="Lalanne C."/>
            <person name="Gautier V."/>
            <person name="Ament-Velasquez S.L."/>
            <person name="Kruys A."/>
            <person name="Hutchinson M.I."/>
            <person name="Powell A.J."/>
            <person name="Barry K."/>
            <person name="Miller A.N."/>
            <person name="Grigoriev I.V."/>
            <person name="Debuchy R."/>
            <person name="Gladieux P."/>
            <person name="Thoren M.H."/>
            <person name="Johannesson H."/>
        </authorList>
    </citation>
    <scope>NUCLEOTIDE SEQUENCE</scope>
    <source>
        <strain evidence="2">CBS 560.94</strain>
    </source>
</reference>
<name>A0AAE0JF98_9PEZI</name>
<dbReference type="RefSeq" id="XP_062681202.1">
    <property type="nucleotide sequence ID" value="XM_062821500.1"/>
</dbReference>
<sequence length="414" mass="46422">MAFQPRQKRTGSFRPLSLRRPNVRSSLRHLFKSLPLPFFFHHLLQSHQNPSPLISARQGQESSLSCLKAYRYHHVTVKMSPRLRDTVLSGLRLQPKSKSARTDPDDSDTLPMSDFNAAVDPAVVAASTSRPLLPTVTTDTTQPSKSETLTVPPSYNEAMTTSLSGKGNAPSQLVQQFFHGGEVNCLGLTKAVRPVVCLYYELLEQAVSRFIQPRMERCGITDIETPAMRRLVIHSVANYAFMLAIVHASSRYQLKCGIRLCDDDEVHAIRTHVRAEMLQGFLDVMPRLSDTSNPDTGIPYSEVARARRSYFVKCLADRLEYELDDERERLMGIKMTLNTGELDGPKVQECWRLFKAALAQAGGGMHDLLLPLGYEEGKGPEQKCLRPLFYQKCHLPGCPLSRGALTRYLFGTCI</sequence>
<comment type="caution">
    <text evidence="2">The sequence shown here is derived from an EMBL/GenBank/DDBJ whole genome shotgun (WGS) entry which is preliminary data.</text>
</comment>
<evidence type="ECO:0000313" key="3">
    <source>
        <dbReference type="Proteomes" id="UP001278500"/>
    </source>
</evidence>
<reference evidence="2" key="1">
    <citation type="journal article" date="2023" name="Mol. Phylogenet. Evol.">
        <title>Genome-scale phylogeny and comparative genomics of the fungal order Sordariales.</title>
        <authorList>
            <person name="Hensen N."/>
            <person name="Bonometti L."/>
            <person name="Westerberg I."/>
            <person name="Brannstrom I.O."/>
            <person name="Guillou S."/>
            <person name="Cros-Aarteil S."/>
            <person name="Calhoun S."/>
            <person name="Haridas S."/>
            <person name="Kuo A."/>
            <person name="Mondo S."/>
            <person name="Pangilinan J."/>
            <person name="Riley R."/>
            <person name="LaButti K."/>
            <person name="Andreopoulos B."/>
            <person name="Lipzen A."/>
            <person name="Chen C."/>
            <person name="Yan M."/>
            <person name="Daum C."/>
            <person name="Ng V."/>
            <person name="Clum A."/>
            <person name="Steindorff A."/>
            <person name="Ohm R.A."/>
            <person name="Martin F."/>
            <person name="Silar P."/>
            <person name="Natvig D.O."/>
            <person name="Lalanne C."/>
            <person name="Gautier V."/>
            <person name="Ament-Velasquez S.L."/>
            <person name="Kruys A."/>
            <person name="Hutchinson M.I."/>
            <person name="Powell A.J."/>
            <person name="Barry K."/>
            <person name="Miller A.N."/>
            <person name="Grigoriev I.V."/>
            <person name="Debuchy R."/>
            <person name="Gladieux P."/>
            <person name="Hiltunen Thoren M."/>
            <person name="Johannesson H."/>
        </authorList>
    </citation>
    <scope>NUCLEOTIDE SEQUENCE</scope>
    <source>
        <strain evidence="2">CBS 560.94</strain>
    </source>
</reference>
<dbReference type="AlphaFoldDB" id="A0AAE0JF98"/>
<dbReference type="Proteomes" id="UP001278500">
    <property type="component" value="Unassembled WGS sequence"/>
</dbReference>
<feature type="region of interest" description="Disordered" evidence="1">
    <location>
        <begin position="133"/>
        <end position="152"/>
    </location>
</feature>
<keyword evidence="3" id="KW-1185">Reference proteome</keyword>
<proteinExistence type="predicted"/>
<organism evidence="2 3">
    <name type="scientific">Neurospora tetraspora</name>
    <dbReference type="NCBI Taxonomy" id="94610"/>
    <lineage>
        <taxon>Eukaryota</taxon>
        <taxon>Fungi</taxon>
        <taxon>Dikarya</taxon>
        <taxon>Ascomycota</taxon>
        <taxon>Pezizomycotina</taxon>
        <taxon>Sordariomycetes</taxon>
        <taxon>Sordariomycetidae</taxon>
        <taxon>Sordariales</taxon>
        <taxon>Sordariaceae</taxon>
        <taxon>Neurospora</taxon>
    </lineage>
</organism>
<accession>A0AAE0JF98</accession>
<evidence type="ECO:0000313" key="2">
    <source>
        <dbReference type="EMBL" id="KAK3344589.1"/>
    </source>
</evidence>
<dbReference type="EMBL" id="JAUEPP010000004">
    <property type="protein sequence ID" value="KAK3344589.1"/>
    <property type="molecule type" value="Genomic_DNA"/>
</dbReference>
<dbReference type="GeneID" id="87858654"/>
<evidence type="ECO:0000256" key="1">
    <source>
        <dbReference type="SAM" id="MobiDB-lite"/>
    </source>
</evidence>
<gene>
    <name evidence="2" type="ORF">B0H65DRAFT_180402</name>
</gene>